<reference evidence="2 3" key="1">
    <citation type="submission" date="2009-02" db="EMBL/GenBank/DDBJ databases">
        <title>Draft genome sequence of Bifidobacterium pseudocatenulatum (DSM 20438).</title>
        <authorList>
            <person name="Sudarsanam P."/>
            <person name="Ley R."/>
            <person name="Guruge J."/>
            <person name="Turnbaugh P.J."/>
            <person name="Mahowald M."/>
            <person name="Liep D."/>
            <person name="Gordon J."/>
        </authorList>
    </citation>
    <scope>NUCLEOTIDE SEQUENCE [LARGE SCALE GENOMIC DNA]</scope>
    <source>
        <strain evidence="2 3">DSM 20438</strain>
    </source>
</reference>
<dbReference type="EMBL" id="ABXX02000006">
    <property type="protein sequence ID" value="EEG70074.1"/>
    <property type="molecule type" value="Genomic_DNA"/>
</dbReference>
<evidence type="ECO:0000256" key="1">
    <source>
        <dbReference type="SAM" id="MobiDB-lite"/>
    </source>
</evidence>
<organism evidence="2 3">
    <name type="scientific">Bifidobacterium pseudocatenulatum DSM 20438 = JCM 1200 = LMG 10505</name>
    <dbReference type="NCBI Taxonomy" id="547043"/>
    <lineage>
        <taxon>Bacteria</taxon>
        <taxon>Bacillati</taxon>
        <taxon>Actinomycetota</taxon>
        <taxon>Actinomycetes</taxon>
        <taxon>Bifidobacteriales</taxon>
        <taxon>Bifidobacteriaceae</taxon>
        <taxon>Bifidobacterium</taxon>
    </lineage>
</organism>
<accession>C0BVA0</accession>
<sequence>MKHVAQGLREKHIARNAVQARETRSSAYGSDAATRYRGVMS</sequence>
<proteinExistence type="predicted"/>
<name>C0BVA0_BIFPS</name>
<dbReference type="AlphaFoldDB" id="C0BVA0"/>
<protein>
    <submittedName>
        <fullName evidence="2">Uncharacterized protein</fullName>
    </submittedName>
</protein>
<evidence type="ECO:0000313" key="2">
    <source>
        <dbReference type="EMBL" id="EEG70074.1"/>
    </source>
</evidence>
<reference evidence="2 3" key="2">
    <citation type="submission" date="2009-02" db="EMBL/GenBank/DDBJ databases">
        <authorList>
            <person name="Fulton L."/>
            <person name="Clifton S."/>
            <person name="Fulton B."/>
            <person name="Xu J."/>
            <person name="Minx P."/>
            <person name="Pepin K.H."/>
            <person name="Johnson M."/>
            <person name="Bhonagiri V."/>
            <person name="Nash W.E."/>
            <person name="Mardis E.R."/>
            <person name="Wilson R.K."/>
        </authorList>
    </citation>
    <scope>NUCLEOTIDE SEQUENCE [LARGE SCALE GENOMIC DNA]</scope>
    <source>
        <strain evidence="2 3">DSM 20438</strain>
    </source>
</reference>
<dbReference type="Proteomes" id="UP000003875">
    <property type="component" value="Unassembled WGS sequence"/>
</dbReference>
<comment type="caution">
    <text evidence="2">The sequence shown here is derived from an EMBL/GenBank/DDBJ whole genome shotgun (WGS) entry which is preliminary data.</text>
</comment>
<gene>
    <name evidence="2" type="ORF">BIFPSEUDO_04344</name>
</gene>
<feature type="region of interest" description="Disordered" evidence="1">
    <location>
        <begin position="15"/>
        <end position="41"/>
    </location>
</feature>
<evidence type="ECO:0000313" key="3">
    <source>
        <dbReference type="Proteomes" id="UP000003875"/>
    </source>
</evidence>